<keyword evidence="3" id="KW-1185">Reference proteome</keyword>
<organism evidence="2 3">
    <name type="scientific">Portunus trituberculatus</name>
    <name type="common">Swimming crab</name>
    <name type="synonym">Neptunus trituberculatus</name>
    <dbReference type="NCBI Taxonomy" id="210409"/>
    <lineage>
        <taxon>Eukaryota</taxon>
        <taxon>Metazoa</taxon>
        <taxon>Ecdysozoa</taxon>
        <taxon>Arthropoda</taxon>
        <taxon>Crustacea</taxon>
        <taxon>Multicrustacea</taxon>
        <taxon>Malacostraca</taxon>
        <taxon>Eumalacostraca</taxon>
        <taxon>Eucarida</taxon>
        <taxon>Decapoda</taxon>
        <taxon>Pleocyemata</taxon>
        <taxon>Brachyura</taxon>
        <taxon>Eubrachyura</taxon>
        <taxon>Portunoidea</taxon>
        <taxon>Portunidae</taxon>
        <taxon>Portuninae</taxon>
        <taxon>Portunus</taxon>
    </lineage>
</organism>
<dbReference type="AlphaFoldDB" id="A0A5B7IGG7"/>
<evidence type="ECO:0000313" key="3">
    <source>
        <dbReference type="Proteomes" id="UP000324222"/>
    </source>
</evidence>
<evidence type="ECO:0000313" key="2">
    <source>
        <dbReference type="EMBL" id="MPC82922.1"/>
    </source>
</evidence>
<evidence type="ECO:0000256" key="1">
    <source>
        <dbReference type="SAM" id="MobiDB-lite"/>
    </source>
</evidence>
<dbReference type="EMBL" id="VSRR010061089">
    <property type="protein sequence ID" value="MPC82922.1"/>
    <property type="molecule type" value="Genomic_DNA"/>
</dbReference>
<protein>
    <submittedName>
        <fullName evidence="2">Uncharacterized protein</fullName>
    </submittedName>
</protein>
<accession>A0A5B7IGG7</accession>
<feature type="region of interest" description="Disordered" evidence="1">
    <location>
        <begin position="42"/>
        <end position="70"/>
    </location>
</feature>
<gene>
    <name evidence="2" type="ORF">E2C01_077611</name>
</gene>
<reference evidence="2 3" key="1">
    <citation type="submission" date="2019-05" db="EMBL/GenBank/DDBJ databases">
        <title>Another draft genome of Portunus trituberculatus and its Hox gene families provides insights of decapod evolution.</title>
        <authorList>
            <person name="Jeong J.-H."/>
            <person name="Song I."/>
            <person name="Kim S."/>
            <person name="Choi T."/>
            <person name="Kim D."/>
            <person name="Ryu S."/>
            <person name="Kim W."/>
        </authorList>
    </citation>
    <scope>NUCLEOTIDE SEQUENCE [LARGE SCALE GENOMIC DNA]</scope>
    <source>
        <tissue evidence="2">Muscle</tissue>
    </source>
</reference>
<proteinExistence type="predicted"/>
<sequence>MTLTQSSPQLGSKERDISSGRKIYAERFHSLAVTCIRGCRMPPGNTGKVLREEVGDTPRVCHRSPSRQQN</sequence>
<name>A0A5B7IGG7_PORTR</name>
<comment type="caution">
    <text evidence="2">The sequence shown here is derived from an EMBL/GenBank/DDBJ whole genome shotgun (WGS) entry which is preliminary data.</text>
</comment>
<dbReference type="Proteomes" id="UP000324222">
    <property type="component" value="Unassembled WGS sequence"/>
</dbReference>
<feature type="compositionally biased region" description="Basic residues" evidence="1">
    <location>
        <begin position="60"/>
        <end position="70"/>
    </location>
</feature>